<keyword evidence="7" id="KW-1185">Reference proteome</keyword>
<sequence length="190" mass="21106">MNRYLPIVAILGFLTLLIGGCGLQGYNRVVTMDENVEAAWAQVENQLQRRYDLIPNLVETVKGIAAQEKDVFIGVAEARNQFNKAGNVNQKAAAASLLESALGRLIAVREDYPELKSNESFLKLQDQLEGTENRISVERGRYNETARDLNGYIRALPGRIWASLAGVERAEYFNVSNEDAKEAPNVTFAD</sequence>
<keyword evidence="4" id="KW-1133">Transmembrane helix</keyword>
<dbReference type="OrthoDB" id="9804152at2"/>
<dbReference type="EMBL" id="CP036525">
    <property type="protein sequence ID" value="QDT02043.1"/>
    <property type="molecule type" value="Genomic_DNA"/>
</dbReference>
<evidence type="ECO:0000256" key="5">
    <source>
        <dbReference type="ARBA" id="ARBA00023136"/>
    </source>
</evidence>
<dbReference type="Proteomes" id="UP000318538">
    <property type="component" value="Chromosome"/>
</dbReference>
<keyword evidence="5" id="KW-0472">Membrane</keyword>
<accession>A0A517N4I8</accession>
<dbReference type="RefSeq" id="WP_145167821.1">
    <property type="nucleotide sequence ID" value="NZ_CP036525.1"/>
</dbReference>
<dbReference type="SUPFAM" id="SSF140478">
    <property type="entry name" value="LemA-like"/>
    <property type="match status" value="1"/>
</dbReference>
<evidence type="ECO:0000256" key="4">
    <source>
        <dbReference type="ARBA" id="ARBA00022989"/>
    </source>
</evidence>
<reference evidence="6 7" key="1">
    <citation type="submission" date="2019-02" db="EMBL/GenBank/DDBJ databases">
        <title>Deep-cultivation of Planctomycetes and their phenomic and genomic characterization uncovers novel biology.</title>
        <authorList>
            <person name="Wiegand S."/>
            <person name="Jogler M."/>
            <person name="Boedeker C."/>
            <person name="Pinto D."/>
            <person name="Vollmers J."/>
            <person name="Rivas-Marin E."/>
            <person name="Kohn T."/>
            <person name="Peeters S.H."/>
            <person name="Heuer A."/>
            <person name="Rast P."/>
            <person name="Oberbeckmann S."/>
            <person name="Bunk B."/>
            <person name="Jeske O."/>
            <person name="Meyerdierks A."/>
            <person name="Storesund J.E."/>
            <person name="Kallscheuer N."/>
            <person name="Luecker S."/>
            <person name="Lage O.M."/>
            <person name="Pohl T."/>
            <person name="Merkel B.J."/>
            <person name="Hornburger P."/>
            <person name="Mueller R.-W."/>
            <person name="Bruemmer F."/>
            <person name="Labrenz M."/>
            <person name="Spormann A.M."/>
            <person name="Op den Camp H."/>
            <person name="Overmann J."/>
            <person name="Amann R."/>
            <person name="Jetten M.S.M."/>
            <person name="Mascher T."/>
            <person name="Medema M.H."/>
            <person name="Devos D.P."/>
            <person name="Kaster A.-K."/>
            <person name="Ovreas L."/>
            <person name="Rohde M."/>
            <person name="Galperin M.Y."/>
            <person name="Jogler C."/>
        </authorList>
    </citation>
    <scope>NUCLEOTIDE SEQUENCE [LARGE SCALE GENOMIC DNA]</scope>
    <source>
        <strain evidence="6 7">K22_7</strain>
    </source>
</reference>
<keyword evidence="3" id="KW-0812">Transmembrane</keyword>
<dbReference type="InterPro" id="IPR007156">
    <property type="entry name" value="MamQ_LemA"/>
</dbReference>
<gene>
    <name evidence="6" type="ORF">K227x_04140</name>
</gene>
<dbReference type="KEGG" id="rlc:K227x_04140"/>
<dbReference type="InterPro" id="IPR023353">
    <property type="entry name" value="LemA-like_dom_sf"/>
</dbReference>
<evidence type="ECO:0000313" key="6">
    <source>
        <dbReference type="EMBL" id="QDT02043.1"/>
    </source>
</evidence>
<dbReference type="GO" id="GO:0016020">
    <property type="term" value="C:membrane"/>
    <property type="evidence" value="ECO:0007669"/>
    <property type="project" value="UniProtKB-SubCell"/>
</dbReference>
<protein>
    <submittedName>
        <fullName evidence="6">LemA family protein</fullName>
    </submittedName>
</protein>
<dbReference type="PROSITE" id="PS51257">
    <property type="entry name" value="PROKAR_LIPOPROTEIN"/>
    <property type="match status" value="1"/>
</dbReference>
<comment type="subcellular location">
    <subcellularLocation>
        <location evidence="1">Membrane</location>
        <topology evidence="1">Single-pass membrane protein</topology>
    </subcellularLocation>
</comment>
<evidence type="ECO:0000256" key="1">
    <source>
        <dbReference type="ARBA" id="ARBA00004167"/>
    </source>
</evidence>
<dbReference type="AlphaFoldDB" id="A0A517N4I8"/>
<comment type="similarity">
    <text evidence="2">Belongs to the LemA family.</text>
</comment>
<dbReference type="Gene3D" id="1.20.1440.20">
    <property type="entry name" value="LemA-like domain"/>
    <property type="match status" value="1"/>
</dbReference>
<dbReference type="PANTHER" id="PTHR34478:SF2">
    <property type="entry name" value="MEMBRANE PROTEIN"/>
    <property type="match status" value="1"/>
</dbReference>
<name>A0A517N4I8_9BACT</name>
<dbReference type="Pfam" id="PF04011">
    <property type="entry name" value="LemA"/>
    <property type="match status" value="1"/>
</dbReference>
<dbReference type="PANTHER" id="PTHR34478">
    <property type="entry name" value="PROTEIN LEMA"/>
    <property type="match status" value="1"/>
</dbReference>
<proteinExistence type="inferred from homology"/>
<organism evidence="6 7">
    <name type="scientific">Rubripirellula lacrimiformis</name>
    <dbReference type="NCBI Taxonomy" id="1930273"/>
    <lineage>
        <taxon>Bacteria</taxon>
        <taxon>Pseudomonadati</taxon>
        <taxon>Planctomycetota</taxon>
        <taxon>Planctomycetia</taxon>
        <taxon>Pirellulales</taxon>
        <taxon>Pirellulaceae</taxon>
        <taxon>Rubripirellula</taxon>
    </lineage>
</organism>
<evidence type="ECO:0000313" key="7">
    <source>
        <dbReference type="Proteomes" id="UP000318538"/>
    </source>
</evidence>
<evidence type="ECO:0000256" key="3">
    <source>
        <dbReference type="ARBA" id="ARBA00022692"/>
    </source>
</evidence>
<evidence type="ECO:0000256" key="2">
    <source>
        <dbReference type="ARBA" id="ARBA00008854"/>
    </source>
</evidence>